<protein>
    <submittedName>
        <fullName evidence="2">Uncharacterized protein</fullName>
    </submittedName>
</protein>
<dbReference type="EMBL" id="CZKA01000046">
    <property type="protein sequence ID" value="CUR58526.1"/>
    <property type="molecule type" value="Genomic_DNA"/>
</dbReference>
<keyword evidence="1" id="KW-1133">Transmembrane helix</keyword>
<keyword evidence="1" id="KW-0812">Transmembrane</keyword>
<name>A0A2P2C956_9ZZZZ</name>
<evidence type="ECO:0000256" key="1">
    <source>
        <dbReference type="SAM" id="Phobius"/>
    </source>
</evidence>
<keyword evidence="1" id="KW-0472">Membrane</keyword>
<feature type="transmembrane region" description="Helical" evidence="1">
    <location>
        <begin position="75"/>
        <end position="92"/>
    </location>
</feature>
<sequence>MSAQALICPLCKGAVSPSSSGCRVCHLPMSDVERSSTSRPARGRTLARAIRVRLTGAILYCAAVAWCAYQVPTSLAFVVPGAVLGGGILHVWKGRPWLGLIVFTLVVAVVPALFWPSMTTGTLSDLTDGF</sequence>
<gene>
    <name evidence="2" type="ORF">NOCA2500013</name>
</gene>
<reference evidence="2" key="1">
    <citation type="submission" date="2015-08" db="EMBL/GenBank/DDBJ databases">
        <authorList>
            <person name="Babu N.S."/>
            <person name="Beckwith C.J."/>
            <person name="Beseler K.G."/>
            <person name="Brison A."/>
            <person name="Carone J.V."/>
            <person name="Caskin T.P."/>
            <person name="Diamond M."/>
            <person name="Durham M.E."/>
            <person name="Foxe J.M."/>
            <person name="Go M."/>
            <person name="Henderson B.A."/>
            <person name="Jones I.B."/>
            <person name="McGettigan J.A."/>
            <person name="Micheletti S.J."/>
            <person name="Nasrallah M.E."/>
            <person name="Ortiz D."/>
            <person name="Piller C.R."/>
            <person name="Privatt S.R."/>
            <person name="Schneider S.L."/>
            <person name="Sharp S."/>
            <person name="Smith T.C."/>
            <person name="Stanton J.D."/>
            <person name="Ullery H.E."/>
            <person name="Wilson R.J."/>
            <person name="Serrano M.G."/>
            <person name="Buck G."/>
            <person name="Lee V."/>
            <person name="Wang Y."/>
            <person name="Carvalho R."/>
            <person name="Voegtly L."/>
            <person name="Shi R."/>
            <person name="Duckworth R."/>
            <person name="Johnson A."/>
            <person name="Loviza R."/>
            <person name="Walstead R."/>
            <person name="Shah Z."/>
            <person name="Kiflezghi M."/>
            <person name="Wade K."/>
            <person name="Ball S.L."/>
            <person name="Bradley K.W."/>
            <person name="Asai D.J."/>
            <person name="Bowman C.A."/>
            <person name="Russell D.A."/>
            <person name="Pope W.H."/>
            <person name="Jacobs-Sera D."/>
            <person name="Hendrix R.W."/>
            <person name="Hatfull G.F."/>
        </authorList>
    </citation>
    <scope>NUCLEOTIDE SEQUENCE</scope>
</reference>
<feature type="transmembrane region" description="Helical" evidence="1">
    <location>
        <begin position="97"/>
        <end position="115"/>
    </location>
</feature>
<accession>A0A2P2C956</accession>
<dbReference type="AlphaFoldDB" id="A0A2P2C956"/>
<evidence type="ECO:0000313" key="2">
    <source>
        <dbReference type="EMBL" id="CUR58526.1"/>
    </source>
</evidence>
<proteinExistence type="predicted"/>
<organism evidence="2">
    <name type="scientific">metagenome</name>
    <dbReference type="NCBI Taxonomy" id="256318"/>
    <lineage>
        <taxon>unclassified sequences</taxon>
        <taxon>metagenomes</taxon>
    </lineage>
</organism>
<feature type="transmembrane region" description="Helical" evidence="1">
    <location>
        <begin position="52"/>
        <end position="69"/>
    </location>
</feature>